<organism evidence="3 4">
    <name type="scientific">Eschrichtius robustus</name>
    <name type="common">California gray whale</name>
    <name type="synonym">Eschrichtius gibbosus</name>
    <dbReference type="NCBI Taxonomy" id="9764"/>
    <lineage>
        <taxon>Eukaryota</taxon>
        <taxon>Metazoa</taxon>
        <taxon>Chordata</taxon>
        <taxon>Craniata</taxon>
        <taxon>Vertebrata</taxon>
        <taxon>Euteleostomi</taxon>
        <taxon>Mammalia</taxon>
        <taxon>Eutheria</taxon>
        <taxon>Laurasiatheria</taxon>
        <taxon>Artiodactyla</taxon>
        <taxon>Whippomorpha</taxon>
        <taxon>Cetacea</taxon>
        <taxon>Mysticeti</taxon>
        <taxon>Eschrichtiidae</taxon>
        <taxon>Eschrichtius</taxon>
    </lineage>
</organism>
<comment type="caution">
    <text evidence="3">The sequence shown here is derived from an EMBL/GenBank/DDBJ whole genome shotgun (WGS) entry which is preliminary data.</text>
</comment>
<gene>
    <name evidence="3" type="ORF">J1605_003097</name>
</gene>
<dbReference type="AlphaFoldDB" id="A0AB34HSI4"/>
<dbReference type="GO" id="GO:0016460">
    <property type="term" value="C:myosin II complex"/>
    <property type="evidence" value="ECO:0007669"/>
    <property type="project" value="TreeGrafter"/>
</dbReference>
<keyword evidence="4" id="KW-1185">Reference proteome</keyword>
<dbReference type="InterPro" id="IPR011992">
    <property type="entry name" value="EF-hand-dom_pair"/>
</dbReference>
<reference evidence="3 4" key="1">
    <citation type="submission" date="2022-11" db="EMBL/GenBank/DDBJ databases">
        <title>Whole genome sequence of Eschrichtius robustus ER-17-0199.</title>
        <authorList>
            <person name="Bruniche-Olsen A."/>
            <person name="Black A.N."/>
            <person name="Fields C.J."/>
            <person name="Walden K."/>
            <person name="Dewoody J.A."/>
        </authorList>
    </citation>
    <scope>NUCLEOTIDE SEQUENCE [LARGE SCALE GENOMIC DNA]</scope>
    <source>
        <strain evidence="3">ER-17-0199</strain>
        <tissue evidence="3">Blubber</tissue>
    </source>
</reference>
<evidence type="ECO:0000313" key="4">
    <source>
        <dbReference type="Proteomes" id="UP001159641"/>
    </source>
</evidence>
<keyword evidence="2" id="KW-0106">Calcium</keyword>
<dbReference type="Proteomes" id="UP001159641">
    <property type="component" value="Unassembled WGS sequence"/>
</dbReference>
<evidence type="ECO:0008006" key="5">
    <source>
        <dbReference type="Google" id="ProtNLM"/>
    </source>
</evidence>
<evidence type="ECO:0000313" key="3">
    <source>
        <dbReference type="EMBL" id="KAJ8794626.1"/>
    </source>
</evidence>
<dbReference type="FunFam" id="1.10.238.10:FF:000178">
    <property type="entry name" value="Calmodulin-2 A"/>
    <property type="match status" value="1"/>
</dbReference>
<dbReference type="PANTHER" id="PTHR23048:SF59">
    <property type="entry name" value="EF-HAND SUPERFAMILY PROTEIN"/>
    <property type="match status" value="1"/>
</dbReference>
<dbReference type="PANTHER" id="PTHR23048">
    <property type="entry name" value="MYOSIN LIGHT CHAIN 1, 3"/>
    <property type="match status" value="1"/>
</dbReference>
<evidence type="ECO:0000256" key="1">
    <source>
        <dbReference type="ARBA" id="ARBA00022737"/>
    </source>
</evidence>
<dbReference type="SUPFAM" id="SSF47473">
    <property type="entry name" value="EF-hand"/>
    <property type="match status" value="1"/>
</dbReference>
<dbReference type="EMBL" id="JAIQCJ010000779">
    <property type="protein sequence ID" value="KAJ8794626.1"/>
    <property type="molecule type" value="Genomic_DNA"/>
</dbReference>
<protein>
    <recommendedName>
        <fullName evidence="5">Centrin-2</fullName>
    </recommendedName>
</protein>
<proteinExistence type="predicted"/>
<keyword evidence="1" id="KW-0677">Repeat</keyword>
<evidence type="ECO:0000256" key="2">
    <source>
        <dbReference type="ARBA" id="ARBA00022837"/>
    </source>
</evidence>
<sequence>MTSWPLGVLRDQFACRQTRPRGRNWDPFVPGLLLTQMTGQSALTRTGTIDVKELKVAVRALGFEPKKEDKKMISEIDKEGTRKMNCSFLTVMSQKMSEKDTKEEILKALKLFNDDETGKI</sequence>
<accession>A0AB34HSI4</accession>
<dbReference type="Gene3D" id="1.10.238.10">
    <property type="entry name" value="EF-hand"/>
    <property type="match status" value="1"/>
</dbReference>
<name>A0AB34HSI4_ESCRO</name>
<dbReference type="InterPro" id="IPR050230">
    <property type="entry name" value="CALM/Myosin/TropC-like"/>
</dbReference>